<dbReference type="RefSeq" id="YP_009009872.1">
    <property type="nucleotide sequence ID" value="NC_023607.1"/>
</dbReference>
<sequence length="187" mass="20163">MTVISIVHTKGGVGKTTTAMYLAVAAAKRGIDVCVLDADPQRSALDWKEDTDGGLPFPVLEASKNLDIPDHDLVLIDTPPGTAGVIQKAVDIADLVIIPCGPSPVDVRRVWPTLQIATTSKKHSAVLLTQVDLRTRLGEEVRSALTEAGQDVIHTPIIRRERVRRDYGTVPSNLNGYDDVLAELVNV</sequence>
<dbReference type="OrthoDB" id="13037at10239"/>
<dbReference type="InterPro" id="IPR002586">
    <property type="entry name" value="CobQ/CobB/MinD/ParA_Nub-bd_dom"/>
</dbReference>
<gene>
    <name evidence="2" type="ORF">40AC_38</name>
</gene>
<dbReference type="SUPFAM" id="SSF52540">
    <property type="entry name" value="P-loop containing nucleoside triphosphate hydrolases"/>
    <property type="match status" value="1"/>
</dbReference>
<dbReference type="Gene3D" id="3.40.50.300">
    <property type="entry name" value="P-loop containing nucleotide triphosphate hydrolases"/>
    <property type="match status" value="1"/>
</dbReference>
<accession>W8ECJ6</accession>
<evidence type="ECO:0000259" key="1">
    <source>
        <dbReference type="Pfam" id="PF01656"/>
    </source>
</evidence>
<proteinExistence type="predicted"/>
<dbReference type="Pfam" id="PF01656">
    <property type="entry name" value="CbiA"/>
    <property type="match status" value="1"/>
</dbReference>
<dbReference type="InterPro" id="IPR027417">
    <property type="entry name" value="P-loop_NTPase"/>
</dbReference>
<organism evidence="2 3">
    <name type="scientific">Mycobacterium phage 40AC</name>
    <dbReference type="NCBI Taxonomy" id="1458717"/>
    <lineage>
        <taxon>Viruses</taxon>
        <taxon>Duplodnaviria</taxon>
        <taxon>Heunggongvirae</taxon>
        <taxon>Uroviricota</taxon>
        <taxon>Caudoviricetes</taxon>
        <taxon>Santafevirus</taxon>
        <taxon>Santafevirus sf40AC</taxon>
    </lineage>
</organism>
<dbReference type="PANTHER" id="PTHR13696:SF96">
    <property type="entry name" value="COBQ_COBB_MIND_PARA NUCLEOTIDE BINDING DOMAIN-CONTAINING PROTEIN"/>
    <property type="match status" value="1"/>
</dbReference>
<dbReference type="PANTHER" id="PTHR13696">
    <property type="entry name" value="P-LOOP CONTAINING NUCLEOSIDE TRIPHOSPHATE HYDROLASE"/>
    <property type="match status" value="1"/>
</dbReference>
<dbReference type="KEGG" id="vg:18506274"/>
<feature type="domain" description="CobQ/CobB/MinD/ParA nucleotide binding" evidence="1">
    <location>
        <begin position="4"/>
        <end position="165"/>
    </location>
</feature>
<dbReference type="CDD" id="cd02042">
    <property type="entry name" value="ParAB_family"/>
    <property type="match status" value="1"/>
</dbReference>
<name>W8ECJ6_9CAUD</name>
<evidence type="ECO:0000313" key="3">
    <source>
        <dbReference type="Proteomes" id="UP000201360"/>
    </source>
</evidence>
<evidence type="ECO:0000313" key="2">
    <source>
        <dbReference type="EMBL" id="AHJ86402.1"/>
    </source>
</evidence>
<reference evidence="2 3" key="1">
    <citation type="journal article" date="2014" name="Genome Announc.">
        <title>Complete genome sequences of nine mycobacteriophages.</title>
        <authorList>
            <person name="Franceschelli J.J."/>
            <person name="Suarez C.A."/>
            <person name="Teran L."/>
            <person name="Raya R.R."/>
            <person name="Morbidoni H.R."/>
        </authorList>
    </citation>
    <scope>NUCLEOTIDE SEQUENCE [LARGE SCALE GENOMIC DNA]</scope>
</reference>
<dbReference type="EMBL" id="KJ192196">
    <property type="protein sequence ID" value="AHJ86402.1"/>
    <property type="molecule type" value="Genomic_DNA"/>
</dbReference>
<keyword evidence="3" id="KW-1185">Reference proteome</keyword>
<dbReference type="InterPro" id="IPR050678">
    <property type="entry name" value="DNA_Partitioning_ATPase"/>
</dbReference>
<protein>
    <submittedName>
        <fullName evidence="2">ParA</fullName>
    </submittedName>
</protein>
<dbReference type="Proteomes" id="UP000201360">
    <property type="component" value="Segment"/>
</dbReference>